<sequence>MPHDPDPNRDPQFYPAEDSPQDYYTLLNLPHHPPPTTQQIRSAYRALTLSFHPDKQPAHLSDAARHHFGRIQEAYETLVDERKRVVYDLLGREGVAEEF</sequence>
<dbReference type="AlphaFoldDB" id="A0A319CRL3"/>
<dbReference type="EMBL" id="KZ826143">
    <property type="protein sequence ID" value="PYH87975.1"/>
    <property type="molecule type" value="Genomic_DNA"/>
</dbReference>
<dbReference type="Proteomes" id="UP000247810">
    <property type="component" value="Unassembled WGS sequence"/>
</dbReference>
<dbReference type="CDD" id="cd06257">
    <property type="entry name" value="DnaJ"/>
    <property type="match status" value="1"/>
</dbReference>
<dbReference type="Pfam" id="PF00226">
    <property type="entry name" value="DnaJ"/>
    <property type="match status" value="1"/>
</dbReference>
<feature type="region of interest" description="Disordered" evidence="1">
    <location>
        <begin position="1"/>
        <end position="20"/>
    </location>
</feature>
<dbReference type="InterPro" id="IPR001623">
    <property type="entry name" value="DnaJ_domain"/>
</dbReference>
<evidence type="ECO:0000313" key="3">
    <source>
        <dbReference type="EMBL" id="PYH87975.1"/>
    </source>
</evidence>
<dbReference type="PRINTS" id="PR00625">
    <property type="entry name" value="JDOMAIN"/>
</dbReference>
<dbReference type="GO" id="GO:0005739">
    <property type="term" value="C:mitochondrion"/>
    <property type="evidence" value="ECO:0007669"/>
    <property type="project" value="GOC"/>
</dbReference>
<dbReference type="SMART" id="SM00271">
    <property type="entry name" value="DnaJ"/>
    <property type="match status" value="1"/>
</dbReference>
<dbReference type="VEuPathDB" id="FungiDB:BO71DRAFT_436207"/>
<feature type="non-terminal residue" evidence="3">
    <location>
        <position position="99"/>
    </location>
</feature>
<keyword evidence="4" id="KW-1185">Reference proteome</keyword>
<dbReference type="PROSITE" id="PS50076">
    <property type="entry name" value="DNAJ_2"/>
    <property type="match status" value="1"/>
</dbReference>
<gene>
    <name evidence="3" type="ORF">BO71DRAFT_436207</name>
</gene>
<evidence type="ECO:0000259" key="2">
    <source>
        <dbReference type="PROSITE" id="PS50076"/>
    </source>
</evidence>
<evidence type="ECO:0000313" key="4">
    <source>
        <dbReference type="Proteomes" id="UP000247810"/>
    </source>
</evidence>
<protein>
    <submittedName>
        <fullName evidence="3">Chaperone J-domain-containing protein</fullName>
    </submittedName>
</protein>
<name>A0A319CRL3_9EURO</name>
<dbReference type="InterPro" id="IPR036869">
    <property type="entry name" value="J_dom_sf"/>
</dbReference>
<proteinExistence type="predicted"/>
<dbReference type="STRING" id="1448320.A0A319CRL3"/>
<dbReference type="Gene3D" id="1.10.287.110">
    <property type="entry name" value="DnaJ domain"/>
    <property type="match status" value="1"/>
</dbReference>
<dbReference type="PANTHER" id="PTHR44157:SF1">
    <property type="entry name" value="DNAJ HOMOLOG SUBFAMILY C MEMBER 11"/>
    <property type="match status" value="1"/>
</dbReference>
<accession>A0A319CRL3</accession>
<evidence type="ECO:0000256" key="1">
    <source>
        <dbReference type="SAM" id="MobiDB-lite"/>
    </source>
</evidence>
<dbReference type="InterPro" id="IPR052243">
    <property type="entry name" value="Mito_inner_membrane_organizer"/>
</dbReference>
<dbReference type="SUPFAM" id="SSF46565">
    <property type="entry name" value="Chaperone J-domain"/>
    <property type="match status" value="1"/>
</dbReference>
<reference evidence="3 4" key="1">
    <citation type="submission" date="2018-02" db="EMBL/GenBank/DDBJ databases">
        <title>The genomes of Aspergillus section Nigri reveals drivers in fungal speciation.</title>
        <authorList>
            <consortium name="DOE Joint Genome Institute"/>
            <person name="Vesth T.C."/>
            <person name="Nybo J."/>
            <person name="Theobald S."/>
            <person name="Brandl J."/>
            <person name="Frisvad J.C."/>
            <person name="Nielsen K.F."/>
            <person name="Lyhne E.K."/>
            <person name="Kogle M.E."/>
            <person name="Kuo A."/>
            <person name="Riley R."/>
            <person name="Clum A."/>
            <person name="Nolan M."/>
            <person name="Lipzen A."/>
            <person name="Salamov A."/>
            <person name="Henrissat B."/>
            <person name="Wiebenga A."/>
            <person name="De vries R.P."/>
            <person name="Grigoriev I.V."/>
            <person name="Mortensen U.H."/>
            <person name="Andersen M.R."/>
            <person name="Baker S.E."/>
        </authorList>
    </citation>
    <scope>NUCLEOTIDE SEQUENCE [LARGE SCALE GENOMIC DNA]</scope>
    <source>
        <strain evidence="3 4">CBS 707.79</strain>
    </source>
</reference>
<dbReference type="GO" id="GO:0042407">
    <property type="term" value="P:cristae formation"/>
    <property type="evidence" value="ECO:0007669"/>
    <property type="project" value="TreeGrafter"/>
</dbReference>
<organism evidence="3 4">
    <name type="scientific">Aspergillus ellipticus CBS 707.79</name>
    <dbReference type="NCBI Taxonomy" id="1448320"/>
    <lineage>
        <taxon>Eukaryota</taxon>
        <taxon>Fungi</taxon>
        <taxon>Dikarya</taxon>
        <taxon>Ascomycota</taxon>
        <taxon>Pezizomycotina</taxon>
        <taxon>Eurotiomycetes</taxon>
        <taxon>Eurotiomycetidae</taxon>
        <taxon>Eurotiales</taxon>
        <taxon>Aspergillaceae</taxon>
        <taxon>Aspergillus</taxon>
        <taxon>Aspergillus subgen. Circumdati</taxon>
    </lineage>
</organism>
<feature type="domain" description="J" evidence="2">
    <location>
        <begin position="22"/>
        <end position="91"/>
    </location>
</feature>
<dbReference type="OrthoDB" id="666364at2759"/>
<dbReference type="PANTHER" id="PTHR44157">
    <property type="entry name" value="DNAJ HOMOLOG SUBFAMILY C MEMBER 11"/>
    <property type="match status" value="1"/>
</dbReference>